<dbReference type="FunFam" id="1.10.10.10:FF:000322">
    <property type="entry name" value="Probable disease resistance protein At1g63360"/>
    <property type="match status" value="1"/>
</dbReference>
<dbReference type="InterPro" id="IPR042197">
    <property type="entry name" value="Apaf_helical"/>
</dbReference>
<dbReference type="STRING" id="93759.A0A1R3G859"/>
<dbReference type="InterPro" id="IPR002182">
    <property type="entry name" value="NB-ARC"/>
</dbReference>
<dbReference type="PANTHER" id="PTHR23155">
    <property type="entry name" value="DISEASE RESISTANCE PROTEIN RP"/>
    <property type="match status" value="1"/>
</dbReference>
<sequence length="945" mass="108564">MAEAIVTVVVERMVDLLAHEAIFLRGVGKEKGRLEAELERMKSALQDADRKQDQNQLSRTLVKQIREIAYEAEDVLDTYILKVAHQHQNRCNSSNIFTRVMTKWYSKRSHLHTIEDHVRAIQTKLDDIFKSLTVYKEISDDQGEIRSIANFRHGQQLFRRTYSHVKEDFIVSLNGISREVLAQLMKEEDSLRVVSIIGMGGIGKTTLANKLYHHIDVIRHFDSCAWIFISQQCMRREVFHEILVKVLSPSKEFRELMDKMKEDELMSTLRDVLKDKRYLVVLDDIWRSDHWNILKPAFPPGKKGSKILFTTRNKDVALLADPLSSPIELPLLTSDQSWELFRRKAFPGDGIELSQACQEEFEKLGKDMVKKCGGLPLAIVVLGGLLATKRSVAQWERVQRKFNPHLNEYGAVPVNEILVLSYHDLPLHLKPCFLYFGHYPEDWEISKKTLIRLWIAEGFIPPPLESGGLLMEDEAEQCLEDLINRCLVQVGRIDNTGTGVKTCRVHDLLRDLCVEKAREENFLGIIQPASSVNNGPFCVNLAESKERRIAIHPSKRRVCLEGKHPKLRTLLLFQDEEMIEVDISKCSNFRLLRVLNLVKGDVQRGFKWHVSSKIGELHHLRYLKMICSEEIILPGSISKLKSLHTLHLECRGLTITPEILFKLERLRHFSVKGKRWLSKSCSLFDGVNIYLLPRDTSTTNIETLKYIEVGQNFIRNNAMLSLTCTRSLGLIFQRSTDVEPILKSLSELRCLRSLHMSSSNYSVAYSNLEPLSHCHHISKLFLGGMIQADDLILNPTRPVLRFLPKNITKLTLMFSEMLLDPMAELEKLQHLRILRLGDKSYGGTKLICSANGFPQLDYLEMTSLVNLEEWQIEEGAMARLRSFKLSHCMKLRMLPEGLQNITTLQGMSLQFVSSSLVERIQVINGREGEDFFKVRHIPSIQIHRL</sequence>
<evidence type="ECO:0000259" key="4">
    <source>
        <dbReference type="Pfam" id="PF00931"/>
    </source>
</evidence>
<feature type="domain" description="Disease resistance N-terminal" evidence="5">
    <location>
        <begin position="5"/>
        <end position="93"/>
    </location>
</feature>
<dbReference type="Proteomes" id="UP000187203">
    <property type="component" value="Unassembled WGS sequence"/>
</dbReference>
<dbReference type="InterPro" id="IPR036388">
    <property type="entry name" value="WH-like_DNA-bd_sf"/>
</dbReference>
<dbReference type="Gene3D" id="3.40.50.300">
    <property type="entry name" value="P-loop containing nucleotide triphosphate hydrolases"/>
    <property type="match status" value="1"/>
</dbReference>
<dbReference type="FunFam" id="1.10.8.430:FF:000003">
    <property type="entry name" value="Probable disease resistance protein At5g66910"/>
    <property type="match status" value="1"/>
</dbReference>
<organism evidence="8 9">
    <name type="scientific">Corchorus olitorius</name>
    <dbReference type="NCBI Taxonomy" id="93759"/>
    <lineage>
        <taxon>Eukaryota</taxon>
        <taxon>Viridiplantae</taxon>
        <taxon>Streptophyta</taxon>
        <taxon>Embryophyta</taxon>
        <taxon>Tracheophyta</taxon>
        <taxon>Spermatophyta</taxon>
        <taxon>Magnoliopsida</taxon>
        <taxon>eudicotyledons</taxon>
        <taxon>Gunneridae</taxon>
        <taxon>Pentapetalae</taxon>
        <taxon>rosids</taxon>
        <taxon>malvids</taxon>
        <taxon>Malvales</taxon>
        <taxon>Malvaceae</taxon>
        <taxon>Grewioideae</taxon>
        <taxon>Apeibeae</taxon>
        <taxon>Corchorus</taxon>
    </lineage>
</organism>
<dbReference type="FunFam" id="3.40.50.300:FF:001091">
    <property type="entry name" value="Probable disease resistance protein At1g61300"/>
    <property type="match status" value="1"/>
</dbReference>
<evidence type="ECO:0000256" key="3">
    <source>
        <dbReference type="ARBA" id="ARBA00022821"/>
    </source>
</evidence>
<feature type="domain" description="Disease resistance protein winged helix" evidence="6">
    <location>
        <begin position="439"/>
        <end position="513"/>
    </location>
</feature>
<dbReference type="EMBL" id="AWUE01023290">
    <property type="protein sequence ID" value="OMO54253.1"/>
    <property type="molecule type" value="Genomic_DNA"/>
</dbReference>
<dbReference type="SUPFAM" id="SSF52058">
    <property type="entry name" value="L domain-like"/>
    <property type="match status" value="1"/>
</dbReference>
<dbReference type="OrthoDB" id="646178at2759"/>
<dbReference type="Gene3D" id="1.10.8.430">
    <property type="entry name" value="Helical domain of apoptotic protease-activating factors"/>
    <property type="match status" value="1"/>
</dbReference>
<evidence type="ECO:0000313" key="9">
    <source>
        <dbReference type="Proteomes" id="UP000187203"/>
    </source>
</evidence>
<dbReference type="CDD" id="cd14798">
    <property type="entry name" value="RX-CC_like"/>
    <property type="match status" value="1"/>
</dbReference>
<evidence type="ECO:0000313" key="8">
    <source>
        <dbReference type="EMBL" id="OMO54253.1"/>
    </source>
</evidence>
<dbReference type="InterPro" id="IPR055414">
    <property type="entry name" value="LRR_R13L4/SHOC2-like"/>
</dbReference>
<evidence type="ECO:0000259" key="6">
    <source>
        <dbReference type="Pfam" id="PF23559"/>
    </source>
</evidence>
<dbReference type="PANTHER" id="PTHR23155:SF1193">
    <property type="entry name" value="DISEASE RESISTANCE PROTEIN RPP13-RELATED"/>
    <property type="match status" value="1"/>
</dbReference>
<protein>
    <submittedName>
        <fullName evidence="8">Disease resistance protein</fullName>
    </submittedName>
</protein>
<name>A0A1R3G859_9ROSI</name>
<feature type="domain" description="Disease resistance R13L4/SHOC-2-like LRR" evidence="7">
    <location>
        <begin position="567"/>
        <end position="911"/>
    </location>
</feature>
<accession>A0A1R3G859</accession>
<dbReference type="Pfam" id="PF23598">
    <property type="entry name" value="LRR_14"/>
    <property type="match status" value="1"/>
</dbReference>
<evidence type="ECO:0000259" key="5">
    <source>
        <dbReference type="Pfam" id="PF18052"/>
    </source>
</evidence>
<proteinExistence type="predicted"/>
<dbReference type="InterPro" id="IPR027417">
    <property type="entry name" value="P-loop_NTPase"/>
</dbReference>
<evidence type="ECO:0000256" key="2">
    <source>
        <dbReference type="ARBA" id="ARBA00022741"/>
    </source>
</evidence>
<dbReference type="Gene3D" id="1.10.10.10">
    <property type="entry name" value="Winged helix-like DNA-binding domain superfamily/Winged helix DNA-binding domain"/>
    <property type="match status" value="1"/>
</dbReference>
<dbReference type="GO" id="GO:0098542">
    <property type="term" value="P:defense response to other organism"/>
    <property type="evidence" value="ECO:0007669"/>
    <property type="project" value="TreeGrafter"/>
</dbReference>
<dbReference type="InterPro" id="IPR038005">
    <property type="entry name" value="RX-like_CC"/>
</dbReference>
<keyword evidence="2" id="KW-0547">Nucleotide-binding</keyword>
<dbReference type="InterPro" id="IPR041118">
    <property type="entry name" value="Rx_N"/>
</dbReference>
<dbReference type="PRINTS" id="PR00364">
    <property type="entry name" value="DISEASERSIST"/>
</dbReference>
<dbReference type="AlphaFoldDB" id="A0A1R3G859"/>
<dbReference type="SUPFAM" id="SSF52540">
    <property type="entry name" value="P-loop containing nucleoside triphosphate hydrolases"/>
    <property type="match status" value="1"/>
</dbReference>
<dbReference type="GO" id="GO:0043531">
    <property type="term" value="F:ADP binding"/>
    <property type="evidence" value="ECO:0007669"/>
    <property type="project" value="InterPro"/>
</dbReference>
<dbReference type="InterPro" id="IPR032675">
    <property type="entry name" value="LRR_dom_sf"/>
</dbReference>
<evidence type="ECO:0000256" key="1">
    <source>
        <dbReference type="ARBA" id="ARBA00022737"/>
    </source>
</evidence>
<reference evidence="9" key="1">
    <citation type="submission" date="2013-09" db="EMBL/GenBank/DDBJ databases">
        <title>Corchorus olitorius genome sequencing.</title>
        <authorList>
            <person name="Alam M."/>
            <person name="Haque M.S."/>
            <person name="Islam M.S."/>
            <person name="Emdad E.M."/>
            <person name="Islam M.M."/>
            <person name="Ahmed B."/>
            <person name="Halim A."/>
            <person name="Hossen Q.M.M."/>
            <person name="Hossain M.Z."/>
            <person name="Ahmed R."/>
            <person name="Khan M.M."/>
            <person name="Islam R."/>
            <person name="Rashid M.M."/>
            <person name="Khan S.A."/>
            <person name="Rahman M.S."/>
            <person name="Alam M."/>
            <person name="Yahiya A.S."/>
            <person name="Khan M.S."/>
            <person name="Azam M.S."/>
            <person name="Haque T."/>
            <person name="Lashkar M.Z.H."/>
            <person name="Akhand A.I."/>
            <person name="Morshed G."/>
            <person name="Roy S."/>
            <person name="Uddin K.S."/>
            <person name="Rabeya T."/>
            <person name="Hossain A.S."/>
            <person name="Chowdhury A."/>
            <person name="Snigdha A.R."/>
            <person name="Mortoza M.S."/>
            <person name="Matin S.A."/>
            <person name="Hoque S.M.E."/>
            <person name="Islam M.K."/>
            <person name="Roy D.K."/>
            <person name="Haider R."/>
            <person name="Moosa M.M."/>
            <person name="Elias S.M."/>
            <person name="Hasan A.M."/>
            <person name="Jahan S."/>
            <person name="Shafiuddin M."/>
            <person name="Mahmood N."/>
            <person name="Shommy N.S."/>
        </authorList>
    </citation>
    <scope>NUCLEOTIDE SEQUENCE [LARGE SCALE GENOMIC DNA]</scope>
    <source>
        <strain evidence="9">cv. O-4</strain>
    </source>
</reference>
<keyword evidence="1" id="KW-0677">Repeat</keyword>
<comment type="caution">
    <text evidence="8">The sequence shown here is derived from an EMBL/GenBank/DDBJ whole genome shotgun (WGS) entry which is preliminary data.</text>
</comment>
<feature type="domain" description="NB-ARC" evidence="4">
    <location>
        <begin position="178"/>
        <end position="348"/>
    </location>
</feature>
<keyword evidence="3" id="KW-0611">Plant defense</keyword>
<evidence type="ECO:0000259" key="7">
    <source>
        <dbReference type="Pfam" id="PF23598"/>
    </source>
</evidence>
<keyword evidence="9" id="KW-1185">Reference proteome</keyword>
<dbReference type="Pfam" id="PF23559">
    <property type="entry name" value="WHD_DRP"/>
    <property type="match status" value="1"/>
</dbReference>
<gene>
    <name evidence="8" type="ORF">COLO4_36539</name>
</gene>
<dbReference type="Gene3D" id="3.80.10.10">
    <property type="entry name" value="Ribonuclease Inhibitor"/>
    <property type="match status" value="1"/>
</dbReference>
<dbReference type="Pfam" id="PF00931">
    <property type="entry name" value="NB-ARC"/>
    <property type="match status" value="1"/>
</dbReference>
<dbReference type="InterPro" id="IPR058922">
    <property type="entry name" value="WHD_DRP"/>
</dbReference>
<dbReference type="Gene3D" id="1.20.5.4130">
    <property type="match status" value="1"/>
</dbReference>
<dbReference type="Pfam" id="PF18052">
    <property type="entry name" value="Rx_N"/>
    <property type="match status" value="1"/>
</dbReference>
<dbReference type="InterPro" id="IPR044974">
    <property type="entry name" value="Disease_R_plants"/>
</dbReference>